<dbReference type="RefSeq" id="WP_012384115.1">
    <property type="nucleotide sequence ID" value="NC_010581.1"/>
</dbReference>
<dbReference type="KEGG" id="bid:Bind_1116"/>
<evidence type="ECO:0000256" key="2">
    <source>
        <dbReference type="SAM" id="MobiDB-lite"/>
    </source>
</evidence>
<feature type="transmembrane region" description="Helical" evidence="3">
    <location>
        <begin position="338"/>
        <end position="358"/>
    </location>
</feature>
<evidence type="ECO:0000256" key="1">
    <source>
        <dbReference type="SAM" id="Coils"/>
    </source>
</evidence>
<feature type="region of interest" description="Disordered" evidence="2">
    <location>
        <begin position="1"/>
        <end position="47"/>
    </location>
</feature>
<feature type="compositionally biased region" description="Low complexity" evidence="2">
    <location>
        <begin position="13"/>
        <end position="31"/>
    </location>
</feature>
<name>B2IIR5_BEII9</name>
<reference evidence="5" key="1">
    <citation type="submission" date="2008-03" db="EMBL/GenBank/DDBJ databases">
        <title>Complete sequence of chromosome of Beijerinckia indica subsp. indica ATCC 9039.</title>
        <authorList>
            <consortium name="US DOE Joint Genome Institute"/>
            <person name="Copeland A."/>
            <person name="Lucas S."/>
            <person name="Lapidus A."/>
            <person name="Glavina del Rio T."/>
            <person name="Dalin E."/>
            <person name="Tice H."/>
            <person name="Bruce D."/>
            <person name="Goodwin L."/>
            <person name="Pitluck S."/>
            <person name="LaButti K."/>
            <person name="Schmutz J."/>
            <person name="Larimer F."/>
            <person name="Land M."/>
            <person name="Hauser L."/>
            <person name="Kyrpides N."/>
            <person name="Mikhailova N."/>
            <person name="Dunfield P.F."/>
            <person name="Dedysh S.N."/>
            <person name="Liesack W."/>
            <person name="Saw J.H."/>
            <person name="Alam M."/>
            <person name="Chen Y."/>
            <person name="Murrell J.C."/>
            <person name="Richardson P."/>
        </authorList>
    </citation>
    <scope>NUCLEOTIDE SEQUENCE [LARGE SCALE GENOMIC DNA]</scope>
    <source>
        <strain evidence="5">ATCC 9039 / DSM 1715 / NCIMB 8712</strain>
    </source>
</reference>
<proteinExistence type="predicted"/>
<evidence type="ECO:0000256" key="3">
    <source>
        <dbReference type="SAM" id="Phobius"/>
    </source>
</evidence>
<dbReference type="eggNOG" id="COG4928">
    <property type="taxonomic scope" value="Bacteria"/>
</dbReference>
<keyword evidence="3" id="KW-0812">Transmembrane</keyword>
<keyword evidence="5" id="KW-1185">Reference proteome</keyword>
<dbReference type="OrthoDB" id="8440080at2"/>
<reference evidence="4 5" key="2">
    <citation type="journal article" date="2010" name="J. Bacteriol.">
        <title>Complete genome sequence of Beijerinckia indica subsp. indica.</title>
        <authorList>
            <person name="Tamas I."/>
            <person name="Dedysh S.N."/>
            <person name="Liesack W."/>
            <person name="Stott M.B."/>
            <person name="Alam M."/>
            <person name="Murrell J.C."/>
            <person name="Dunfield P.F."/>
        </authorList>
    </citation>
    <scope>NUCLEOTIDE SEQUENCE [LARGE SCALE GENOMIC DNA]</scope>
    <source>
        <strain evidence="5">ATCC 9039 / DSM 1715 / NCIMB 8712</strain>
    </source>
</reference>
<accession>B2IIR5</accession>
<dbReference type="HOGENOM" id="CLU_398385_0_0_5"/>
<organism evidence="4 5">
    <name type="scientific">Beijerinckia indica subsp. indica (strain ATCC 9039 / DSM 1715 / NCIMB 8712)</name>
    <dbReference type="NCBI Taxonomy" id="395963"/>
    <lineage>
        <taxon>Bacteria</taxon>
        <taxon>Pseudomonadati</taxon>
        <taxon>Pseudomonadota</taxon>
        <taxon>Alphaproteobacteria</taxon>
        <taxon>Hyphomicrobiales</taxon>
        <taxon>Beijerinckiaceae</taxon>
        <taxon>Beijerinckia</taxon>
    </lineage>
</organism>
<feature type="transmembrane region" description="Helical" evidence="3">
    <location>
        <begin position="294"/>
        <end position="318"/>
    </location>
</feature>
<evidence type="ECO:0000313" key="5">
    <source>
        <dbReference type="Proteomes" id="UP000001695"/>
    </source>
</evidence>
<feature type="coiled-coil region" evidence="1">
    <location>
        <begin position="188"/>
        <end position="222"/>
    </location>
</feature>
<keyword evidence="1" id="KW-0175">Coiled coil</keyword>
<dbReference type="Proteomes" id="UP000001695">
    <property type="component" value="Chromosome"/>
</dbReference>
<sequence>MPDRPLREPEPPAFKSPAAAPAAARPSSPIGAPIPHPLVTPSRAVEKPRETISEIARGETPADAIIADTAHGADAYDLDPSLQKLAELALHRQTQTPLTIGLLGPAGSGKSFALNRLLDLIASLARAAGSASRTPFLKKLVAIKIDAARFGRDTANGIASALHEGLARSHPALAAEALLAARDPRIALREASELLAQARRHLEAERRTLEEADSRRATLTETILYDTPSSLLENYIRRRRGTIERSLSRFGINGDVLRAFKDMVRSASETSGPGAKLTSVLNAFWSYQGQSGRLIAAFLFLLLGIGIGAAIDHQAFWLGGLRVDQTSASVARWLESRMSWFGFARQIAFAAAGLYLILNLWHGWRYLTLVGEGRRLLQQDLAERRQDIDQFLAHQTHQVDRLVAEVEALSRRVSEAEKRAGLRHHNAVETESAPFSDQQATARASAFFRAVGQILDASQAHPSAPDTPERILFIIDHFDCLPPAEARESLALLRHFLSPHFLLIAAFDPHVLGDDAENQLDRLVQIPFQLSAATPSIDFAQFVQGLATTSKAPSSARPVTALPGVDATQSALDAPLSDAEVAKLAALAPLAGGTPRVVKRFVNLYRLLRGGPSDGALALLLAAEAGGTAEELQALTLALSSTVPENTAFDLPGASPRLRRALLAAREGETSLTLAAARQAAQTAHIFSLRAQ</sequence>
<evidence type="ECO:0000313" key="4">
    <source>
        <dbReference type="EMBL" id="ACB94758.1"/>
    </source>
</evidence>
<dbReference type="AlphaFoldDB" id="B2IIR5"/>
<gene>
    <name evidence="4" type="ordered locus">Bind_1116</name>
</gene>
<feature type="compositionally biased region" description="Basic and acidic residues" evidence="2">
    <location>
        <begin position="1"/>
        <end position="10"/>
    </location>
</feature>
<dbReference type="EMBL" id="CP001016">
    <property type="protein sequence ID" value="ACB94758.1"/>
    <property type="molecule type" value="Genomic_DNA"/>
</dbReference>
<keyword evidence="3" id="KW-1133">Transmembrane helix</keyword>
<feature type="coiled-coil region" evidence="1">
    <location>
        <begin position="392"/>
        <end position="419"/>
    </location>
</feature>
<keyword evidence="3" id="KW-0472">Membrane</keyword>
<protein>
    <submittedName>
        <fullName evidence="4">Uncharacterized protein</fullName>
    </submittedName>
</protein>